<accession>A0A3B0XTL7</accession>
<dbReference type="SUPFAM" id="SSF47413">
    <property type="entry name" value="lambda repressor-like DNA-binding domains"/>
    <property type="match status" value="1"/>
</dbReference>
<protein>
    <recommendedName>
        <fullName evidence="1">HigA2-like helix-turn-helix domain-containing protein</fullName>
    </recommendedName>
</protein>
<proteinExistence type="predicted"/>
<gene>
    <name evidence="2" type="ORF">MNBD_GAMMA10-1943</name>
</gene>
<dbReference type="InterPro" id="IPR010982">
    <property type="entry name" value="Lambda_DNA-bd_dom_sf"/>
</dbReference>
<organism evidence="2">
    <name type="scientific">hydrothermal vent metagenome</name>
    <dbReference type="NCBI Taxonomy" id="652676"/>
    <lineage>
        <taxon>unclassified sequences</taxon>
        <taxon>metagenomes</taxon>
        <taxon>ecological metagenomes</taxon>
    </lineage>
</organism>
<dbReference type="GO" id="GO:0003677">
    <property type="term" value="F:DNA binding"/>
    <property type="evidence" value="ECO:0007669"/>
    <property type="project" value="InterPro"/>
</dbReference>
<dbReference type="AlphaFoldDB" id="A0A3B0XTL7"/>
<sequence length="99" mass="11136">MSSIDTTIGHVTSGDSNIFKELGFSEQEATKLKIKAQLMCSISEWIKDKELKQEEASQVLHVTRPRVSDVMRGKSEKFTIDALIDMLEKTGKHVTLQVN</sequence>
<dbReference type="EMBL" id="UOFJ01000275">
    <property type="protein sequence ID" value="VAW67503.1"/>
    <property type="molecule type" value="Genomic_DNA"/>
</dbReference>
<feature type="domain" description="HigA2-like helix-turn-helix" evidence="1">
    <location>
        <begin position="19"/>
        <end position="99"/>
    </location>
</feature>
<dbReference type="Pfam" id="PF13744">
    <property type="entry name" value="HTH_37"/>
    <property type="match status" value="1"/>
</dbReference>
<name>A0A3B0XTL7_9ZZZZ</name>
<evidence type="ECO:0000313" key="2">
    <source>
        <dbReference type="EMBL" id="VAW67503.1"/>
    </source>
</evidence>
<reference evidence="2" key="1">
    <citation type="submission" date="2018-06" db="EMBL/GenBank/DDBJ databases">
        <authorList>
            <person name="Zhirakovskaya E."/>
        </authorList>
    </citation>
    <scope>NUCLEOTIDE SEQUENCE</scope>
</reference>
<dbReference type="InterPro" id="IPR039554">
    <property type="entry name" value="HigA2-like_HTH"/>
</dbReference>
<evidence type="ECO:0000259" key="1">
    <source>
        <dbReference type="Pfam" id="PF13744"/>
    </source>
</evidence>
<dbReference type="Gene3D" id="1.10.260.40">
    <property type="entry name" value="lambda repressor-like DNA-binding domains"/>
    <property type="match status" value="1"/>
</dbReference>